<evidence type="ECO:0000313" key="2">
    <source>
        <dbReference type="EMBL" id="MBN3556823.1"/>
    </source>
</evidence>
<reference evidence="1 3" key="1">
    <citation type="submission" date="2020-08" db="EMBL/GenBank/DDBJ databases">
        <title>Genomic Encyclopedia of Type Strains, Phase IV (KMG-IV): sequencing the most valuable type-strain genomes for metagenomic binning, comparative biology and taxonomic classification.</title>
        <authorList>
            <person name="Goeker M."/>
        </authorList>
    </citation>
    <scope>NUCLEOTIDE SEQUENCE [LARGE SCALE GENOMIC DNA]</scope>
    <source>
        <strain evidence="1 3">DSM 14562</strain>
    </source>
</reference>
<evidence type="ECO:0000313" key="4">
    <source>
        <dbReference type="Proteomes" id="UP000704529"/>
    </source>
</evidence>
<dbReference type="EMBL" id="JACHNX010000029">
    <property type="protein sequence ID" value="MBB4611430.1"/>
    <property type="molecule type" value="Genomic_DNA"/>
</dbReference>
<dbReference type="AlphaFoldDB" id="A0AA40ZYS6"/>
<dbReference type="Proteomes" id="UP000584663">
    <property type="component" value="Unassembled WGS sequence"/>
</dbReference>
<protein>
    <submittedName>
        <fullName evidence="1">Glycine/D-amino acid oxidase-like deaminating enzyme</fullName>
    </submittedName>
</protein>
<dbReference type="Proteomes" id="UP000704529">
    <property type="component" value="Unassembled WGS sequence"/>
</dbReference>
<reference evidence="2" key="2">
    <citation type="submission" date="2021-01" db="EMBL/GenBank/DDBJ databases">
        <title>Genome Sequencing of Type Strains.</title>
        <authorList>
            <person name="Lemaire J.F."/>
            <person name="Inderbitzin P."/>
            <person name="Collins S.B."/>
            <person name="Wespe N."/>
            <person name="Knight-Connoni V."/>
        </authorList>
    </citation>
    <scope>NUCLEOTIDE SEQUENCE</scope>
    <source>
        <strain evidence="2">DSM 14562</strain>
    </source>
</reference>
<proteinExistence type="predicted"/>
<keyword evidence="3" id="KW-1185">Reference proteome</keyword>
<accession>A0AA40ZYS6</accession>
<organism evidence="2 4">
    <name type="scientific">Sphingomonas yabuuchiae</name>
    <dbReference type="NCBI Taxonomy" id="172044"/>
    <lineage>
        <taxon>Bacteria</taxon>
        <taxon>Pseudomonadati</taxon>
        <taxon>Pseudomonadota</taxon>
        <taxon>Alphaproteobacteria</taxon>
        <taxon>Sphingomonadales</taxon>
        <taxon>Sphingomonadaceae</taxon>
        <taxon>Sphingomonas</taxon>
    </lineage>
</organism>
<evidence type="ECO:0000313" key="3">
    <source>
        <dbReference type="Proteomes" id="UP000584663"/>
    </source>
</evidence>
<comment type="caution">
    <text evidence="2">The sequence shown here is derived from an EMBL/GenBank/DDBJ whole genome shotgun (WGS) entry which is preliminary data.</text>
</comment>
<evidence type="ECO:0000313" key="1">
    <source>
        <dbReference type="EMBL" id="MBB4611430.1"/>
    </source>
</evidence>
<dbReference type="EMBL" id="JAFHKU010000074">
    <property type="protein sequence ID" value="MBN3556823.1"/>
    <property type="molecule type" value="Genomic_DNA"/>
</dbReference>
<sequence>MTGQGFDVIAAAIEDNLDHLHKQRWDARAAELHGAEADAPDSERERIQQALRDHYADRFRPETSRLALLEQARKNYNEKQSA</sequence>
<gene>
    <name evidence="1" type="ORF">GGQ89_003677</name>
    <name evidence="2" type="ORF">JYA60_01010</name>
</gene>
<dbReference type="RefSeq" id="WP_184106713.1">
    <property type="nucleotide sequence ID" value="NZ_JACHNX010000029.1"/>
</dbReference>
<name>A0AA40ZYS6_9SPHN</name>